<feature type="non-terminal residue" evidence="1">
    <location>
        <position position="1"/>
    </location>
</feature>
<dbReference type="OrthoDB" id="2671307at2759"/>
<evidence type="ECO:0000313" key="1">
    <source>
        <dbReference type="EMBL" id="KIK36575.1"/>
    </source>
</evidence>
<proteinExistence type="predicted"/>
<reference evidence="1 2" key="1">
    <citation type="submission" date="2014-04" db="EMBL/GenBank/DDBJ databases">
        <authorList>
            <consortium name="DOE Joint Genome Institute"/>
            <person name="Kuo A."/>
            <person name="Ruytinx J."/>
            <person name="Rineau F."/>
            <person name="Colpaert J."/>
            <person name="Kohler A."/>
            <person name="Nagy L.G."/>
            <person name="Floudas D."/>
            <person name="Copeland A."/>
            <person name="Barry K.W."/>
            <person name="Cichocki N."/>
            <person name="Veneault-Fourrey C."/>
            <person name="LaButti K."/>
            <person name="Lindquist E.A."/>
            <person name="Lipzen A."/>
            <person name="Lundell T."/>
            <person name="Morin E."/>
            <person name="Murat C."/>
            <person name="Sun H."/>
            <person name="Tunlid A."/>
            <person name="Henrissat B."/>
            <person name="Grigoriev I.V."/>
            <person name="Hibbett D.S."/>
            <person name="Martin F."/>
            <person name="Nordberg H.P."/>
            <person name="Cantor M.N."/>
            <person name="Hua S.X."/>
        </authorList>
    </citation>
    <scope>NUCLEOTIDE SEQUENCE [LARGE SCALE GENOMIC DNA]</scope>
    <source>
        <strain evidence="1 2">UH-Slu-Lm8-n1</strain>
    </source>
</reference>
<dbReference type="AlphaFoldDB" id="A0A0C9ZGQ8"/>
<evidence type="ECO:0000313" key="2">
    <source>
        <dbReference type="Proteomes" id="UP000054485"/>
    </source>
</evidence>
<protein>
    <submittedName>
        <fullName evidence="1">Uncharacterized protein</fullName>
    </submittedName>
</protein>
<accession>A0A0C9ZGQ8</accession>
<dbReference type="Proteomes" id="UP000054485">
    <property type="component" value="Unassembled WGS sequence"/>
</dbReference>
<sequence>LFSTFTHFRFATRDIPALRAPIAPLFSRLAHSPRVVTSGHQLSLHPLRDEPIALSLFPSTIISAAPSAELKILHRFIRDAFIDGRLAFARLQDAQNDYARRKHKADTRTALRTLVVHGLSDRLSRPDNEELIWDGDLRWRHSDGLIPSCEEFDWLVDYLVDEVGKKADDKTEADALLTLSAMCGLGSSTKRRPYIKALIRCMGCTRLPRVRHAALRAVSDARGDLASITNGSISQDVDTELLDGLSRALFTAVCPSRNRTIQHERDAPFHEHRDDCYFRLIFALSNNHEWRQRLTLDGHFERCISLVDEALQCDSWSLGCYLVGIFACIDLSDKVLRFSYTQEKYQALIKKSWRRARKFMWQHSEYVGALPALVMATRQNYSDSDNIVPSNELKEIARNVDQCLAQLKQRRATLVNGQADSCFDAALSSVQGLHDDVHYIINHSHISQGYYQESFGTLHQSP</sequence>
<dbReference type="HOGENOM" id="CLU_592077_0_0_1"/>
<dbReference type="STRING" id="930992.A0A0C9ZGQ8"/>
<gene>
    <name evidence="1" type="ORF">CY34DRAFT_16305</name>
</gene>
<keyword evidence="2" id="KW-1185">Reference proteome</keyword>
<name>A0A0C9ZGQ8_9AGAM</name>
<dbReference type="EMBL" id="KN835518">
    <property type="protein sequence ID" value="KIK36575.1"/>
    <property type="molecule type" value="Genomic_DNA"/>
</dbReference>
<organism evidence="1 2">
    <name type="scientific">Suillus luteus UH-Slu-Lm8-n1</name>
    <dbReference type="NCBI Taxonomy" id="930992"/>
    <lineage>
        <taxon>Eukaryota</taxon>
        <taxon>Fungi</taxon>
        <taxon>Dikarya</taxon>
        <taxon>Basidiomycota</taxon>
        <taxon>Agaricomycotina</taxon>
        <taxon>Agaricomycetes</taxon>
        <taxon>Agaricomycetidae</taxon>
        <taxon>Boletales</taxon>
        <taxon>Suillineae</taxon>
        <taxon>Suillaceae</taxon>
        <taxon>Suillus</taxon>
    </lineage>
</organism>
<reference evidence="2" key="2">
    <citation type="submission" date="2015-01" db="EMBL/GenBank/DDBJ databases">
        <title>Evolutionary Origins and Diversification of the Mycorrhizal Mutualists.</title>
        <authorList>
            <consortium name="DOE Joint Genome Institute"/>
            <consortium name="Mycorrhizal Genomics Consortium"/>
            <person name="Kohler A."/>
            <person name="Kuo A."/>
            <person name="Nagy L.G."/>
            <person name="Floudas D."/>
            <person name="Copeland A."/>
            <person name="Barry K.W."/>
            <person name="Cichocki N."/>
            <person name="Veneault-Fourrey C."/>
            <person name="LaButti K."/>
            <person name="Lindquist E.A."/>
            <person name="Lipzen A."/>
            <person name="Lundell T."/>
            <person name="Morin E."/>
            <person name="Murat C."/>
            <person name="Riley R."/>
            <person name="Ohm R."/>
            <person name="Sun H."/>
            <person name="Tunlid A."/>
            <person name="Henrissat B."/>
            <person name="Grigoriev I.V."/>
            <person name="Hibbett D.S."/>
            <person name="Martin F."/>
        </authorList>
    </citation>
    <scope>NUCLEOTIDE SEQUENCE [LARGE SCALE GENOMIC DNA]</scope>
    <source>
        <strain evidence="2">UH-Slu-Lm8-n1</strain>
    </source>
</reference>
<dbReference type="InParanoid" id="A0A0C9ZGQ8"/>